<dbReference type="Pfam" id="PF00326">
    <property type="entry name" value="Peptidase_S9"/>
    <property type="match status" value="1"/>
</dbReference>
<dbReference type="Gene3D" id="2.120.10.30">
    <property type="entry name" value="TolB, C-terminal domain"/>
    <property type="match status" value="2"/>
</dbReference>
<dbReference type="AlphaFoldDB" id="A0A381TCD2"/>
<feature type="region of interest" description="Disordered" evidence="2">
    <location>
        <begin position="120"/>
        <end position="141"/>
    </location>
</feature>
<evidence type="ECO:0000313" key="4">
    <source>
        <dbReference type="EMBL" id="SVA11563.1"/>
    </source>
</evidence>
<feature type="compositionally biased region" description="Acidic residues" evidence="2">
    <location>
        <begin position="380"/>
        <end position="399"/>
    </location>
</feature>
<dbReference type="InterPro" id="IPR001375">
    <property type="entry name" value="Peptidase_S9_cat"/>
</dbReference>
<proteinExistence type="predicted"/>
<dbReference type="EMBL" id="UINC01004072">
    <property type="protein sequence ID" value="SVA11563.1"/>
    <property type="molecule type" value="Genomic_DNA"/>
</dbReference>
<feature type="region of interest" description="Disordered" evidence="2">
    <location>
        <begin position="370"/>
        <end position="400"/>
    </location>
</feature>
<feature type="domain" description="Peptidase S9 prolyl oligopeptidase catalytic" evidence="3">
    <location>
        <begin position="821"/>
        <end position="988"/>
    </location>
</feature>
<dbReference type="PANTHER" id="PTHR42776">
    <property type="entry name" value="SERINE PEPTIDASE S9 FAMILY MEMBER"/>
    <property type="match status" value="1"/>
</dbReference>
<protein>
    <recommendedName>
        <fullName evidence="3">Peptidase S9 prolyl oligopeptidase catalytic domain-containing protein</fullName>
    </recommendedName>
</protein>
<evidence type="ECO:0000256" key="2">
    <source>
        <dbReference type="SAM" id="MobiDB-lite"/>
    </source>
</evidence>
<evidence type="ECO:0000259" key="3">
    <source>
        <dbReference type="Pfam" id="PF00326"/>
    </source>
</evidence>
<dbReference type="Gene3D" id="3.40.50.1820">
    <property type="entry name" value="alpha/beta hydrolase"/>
    <property type="match status" value="1"/>
</dbReference>
<name>A0A381TCD2_9ZZZZ</name>
<organism evidence="4">
    <name type="scientific">marine metagenome</name>
    <dbReference type="NCBI Taxonomy" id="408172"/>
    <lineage>
        <taxon>unclassified sequences</taxon>
        <taxon>metagenomes</taxon>
        <taxon>ecological metagenomes</taxon>
    </lineage>
</organism>
<dbReference type="InterPro" id="IPR029058">
    <property type="entry name" value="AB_hydrolase_fold"/>
</dbReference>
<feature type="compositionally biased region" description="Acidic residues" evidence="2">
    <location>
        <begin position="314"/>
        <end position="326"/>
    </location>
</feature>
<dbReference type="GO" id="GO:0006508">
    <property type="term" value="P:proteolysis"/>
    <property type="evidence" value="ECO:0007669"/>
    <property type="project" value="InterPro"/>
</dbReference>
<reference evidence="4" key="1">
    <citation type="submission" date="2018-05" db="EMBL/GenBank/DDBJ databases">
        <authorList>
            <person name="Lanie J.A."/>
            <person name="Ng W.-L."/>
            <person name="Kazmierczak K.M."/>
            <person name="Andrzejewski T.M."/>
            <person name="Davidsen T.M."/>
            <person name="Wayne K.J."/>
            <person name="Tettelin H."/>
            <person name="Glass J.I."/>
            <person name="Rusch D."/>
            <person name="Podicherti R."/>
            <person name="Tsui H.-C.T."/>
            <person name="Winkler M.E."/>
        </authorList>
    </citation>
    <scope>NUCLEOTIDE SEQUENCE</scope>
</reference>
<dbReference type="GO" id="GO:0004252">
    <property type="term" value="F:serine-type endopeptidase activity"/>
    <property type="evidence" value="ECO:0007669"/>
    <property type="project" value="TreeGrafter"/>
</dbReference>
<dbReference type="SUPFAM" id="SSF53474">
    <property type="entry name" value="alpha/beta-Hydrolases"/>
    <property type="match status" value="1"/>
</dbReference>
<gene>
    <name evidence="4" type="ORF">METZ01_LOCUS64417</name>
</gene>
<dbReference type="InterPro" id="IPR011042">
    <property type="entry name" value="6-blade_b-propeller_TolB-like"/>
</dbReference>
<evidence type="ECO:0000256" key="1">
    <source>
        <dbReference type="ARBA" id="ARBA00022801"/>
    </source>
</evidence>
<accession>A0A381TCD2</accession>
<dbReference type="PANTHER" id="PTHR42776:SF27">
    <property type="entry name" value="DIPEPTIDYL PEPTIDASE FAMILY MEMBER 6"/>
    <property type="match status" value="1"/>
</dbReference>
<feature type="region of interest" description="Disordered" evidence="2">
    <location>
        <begin position="301"/>
        <end position="340"/>
    </location>
</feature>
<sequence>MKIPVFRASTPLAAALGLTLLMLSLGPTSSSTGALLAQDEVPMRGDKKVLTIDDYAKWRSIGQTSISPDGRWVTYAYSRREVDDSLFIKEIDGGDPAVVVRGSNPEFSKDSRWVAYYINPPEQEDGGGRGNAQGGNDADRPARVVELRDLDTGETRKWDNSQSFAFAEAGRAFMVKKRSSDSESEHEGTDLIVRYLDSGMEELIAYVDEYGADESGARLAYTVDGPDGESNGVSLLVLDTRVRTVLDAEREVTYARLTWGGDSDEQVEPALDALAVLKGKDDDELTERVNAVLLWPAVSDGSEPLVLDPRPEGNEEDEGADEDSEGSDVAAGADANGYGLPTERVLSEKGALRWSPDATRLFVETRLQHPAPSALCESSEKEEGEADGEGDGETDEEDGGPTIVQMATRVSDDGRPLGPEEVSGGVCPEFIADVDIWHVGDERIQSIQESRANADRNRTHTGAIHIEGGGELRFVQLADETMETIQISDDGHSAIGADDREYRSDWRPNYQDLYLVDVETGDRTLILEQQLRTLGFDPNGKHFLYWKDRDVWSYDLEAAQHRNLSADAPVNFENELFDRFGEKPPYGIAGWATNGDAIVMHRHDLYRVSLDGDATENLTQGFGQENKIRFRVIDTDPDEDEFDLSKPLYLSAYGEWTKKAGFYRLDGGDLEELVFDDARYGNLTKAEDADFAIFTRQDFETFPDLWLSDLDHESRLQITNANPQQTEYNWGRRVLFDYYTSDGIRKQGTLAIPNDYQEGERRPMLINYYEQNSQNLHSYPTPRFQGSPNFAGYVSDGYLVMQPDIHFRIGPSHQHMLESIELAIDAVIEMGYVDPDRIALHGHSYSGQGSTYIATHSDRFAAIVAGAAATNLVSDFNALWGGRNNAHNYSIYGQGRLGTDLYSDFELYVDQSAVHHAADMNTPLLLLHGEDDATVRWMHSVEFYNGLRWFGKDVTLLSYPGEGHGLRQYENQKDFQIRTRQFINHHLRGAPTPAWMESGRTFIQKERAIEMMKNDEKGNGGGTGVS</sequence>
<dbReference type="SUPFAM" id="SSF82171">
    <property type="entry name" value="DPP6 N-terminal domain-like"/>
    <property type="match status" value="1"/>
</dbReference>
<keyword evidence="1" id="KW-0378">Hydrolase</keyword>